<evidence type="ECO:0000256" key="1">
    <source>
        <dbReference type="SAM" id="Coils"/>
    </source>
</evidence>
<dbReference type="SUPFAM" id="SSF56322">
    <property type="entry name" value="ADC synthase"/>
    <property type="match status" value="1"/>
</dbReference>
<evidence type="ECO:0000313" key="5">
    <source>
        <dbReference type="Proteomes" id="UP000094296"/>
    </source>
</evidence>
<accession>A0A1E5G5J6</accession>
<feature type="coiled-coil region" evidence="1">
    <location>
        <begin position="167"/>
        <end position="194"/>
    </location>
</feature>
<dbReference type="PANTHER" id="PTHR11236:SF41">
    <property type="entry name" value="AMINODEOXYCHORISMATE SYNTHASE COMPONENT 1"/>
    <property type="match status" value="1"/>
</dbReference>
<keyword evidence="1" id="KW-0175">Coiled coil</keyword>
<name>A0A1E5G5J6_9FIRM</name>
<dbReference type="GO" id="GO:0000162">
    <property type="term" value="P:L-tryptophan biosynthetic process"/>
    <property type="evidence" value="ECO:0007669"/>
    <property type="project" value="TreeGrafter"/>
</dbReference>
<dbReference type="OrthoDB" id="9803598at2"/>
<evidence type="ECO:0008006" key="6">
    <source>
        <dbReference type="Google" id="ProtNLM"/>
    </source>
</evidence>
<gene>
    <name evidence="4" type="ORF">BHF68_01950</name>
</gene>
<evidence type="ECO:0000313" key="4">
    <source>
        <dbReference type="EMBL" id="OEF98462.1"/>
    </source>
</evidence>
<dbReference type="STRING" id="766136.BHF68_01950"/>
<dbReference type="PRINTS" id="PR00095">
    <property type="entry name" value="ANTSNTHASEI"/>
</dbReference>
<sequence>MKHLIDETSFDKLCLSYSVVPLIKKIKLTVDVLSVCERFNNEYQMLLHSPKSGRYSFYAVEMTHLYVGHKDKLEVKNLSEKTSEVLNGDPLASLEKCFMKYNSPKIVEAPPFYGGLIGYISYDVIRLIENIPNDTVDDIGLSLFYFANVSDGLAIDHQQQELYIFANRLKQESYSELLERVENIEKRISNTTHRATNTAIGSYNHQGIKSAGKYYETSFTEEQFCQAVDKVIEYIKAGDVFQVNLSLRRGTRINRHPLEIYRELVKRNPSPYMAYIQTPDFAIASSSPELLIKVKDEVIETRPIAGTRSRGRTEAEEQQLMNELLTNEKELAEHIMLVDLERNDLGRVSEYGSVEVNELLVLEKYSHVIHLVSNVRGKLIAGNSLFDVIRAVFPGGTITGAPKVRTMEIIEELEPVKRGLYTGSIGWLGYQQEMELNIVIRTAVFKDGWAFVQAGAGIVYDSIPHREYKESLKKARALWDILEELYEK</sequence>
<dbReference type="AlphaFoldDB" id="A0A1E5G5J6"/>
<proteinExistence type="predicted"/>
<dbReference type="InterPro" id="IPR005801">
    <property type="entry name" value="ADC_synthase"/>
</dbReference>
<dbReference type="InterPro" id="IPR019999">
    <property type="entry name" value="Anth_synth_I-like"/>
</dbReference>
<dbReference type="Proteomes" id="UP000094296">
    <property type="component" value="Unassembled WGS sequence"/>
</dbReference>
<dbReference type="InterPro" id="IPR006805">
    <property type="entry name" value="Anth_synth_I_N"/>
</dbReference>
<evidence type="ECO:0000259" key="3">
    <source>
        <dbReference type="Pfam" id="PF04715"/>
    </source>
</evidence>
<feature type="domain" description="Chorismate-utilising enzyme C-terminal" evidence="2">
    <location>
        <begin position="221"/>
        <end position="474"/>
    </location>
</feature>
<dbReference type="InterPro" id="IPR015890">
    <property type="entry name" value="Chorismate_C"/>
</dbReference>
<reference evidence="4 5" key="1">
    <citation type="submission" date="2016-09" db="EMBL/GenBank/DDBJ databases">
        <title>Draft genome sequence for the type strain of Desulfuribacillus alkaliarsenatis AHT28, an obligately anaerobic, sulfidogenic bacterium isolated from Russian soda lake sediments.</title>
        <authorList>
            <person name="Abin C.A."/>
            <person name="Hollibaugh J.T."/>
        </authorList>
    </citation>
    <scope>NUCLEOTIDE SEQUENCE [LARGE SCALE GENOMIC DNA]</scope>
    <source>
        <strain evidence="4 5">AHT28</strain>
    </source>
</reference>
<feature type="domain" description="Anthranilate synthase component I N-terminal" evidence="3">
    <location>
        <begin position="30"/>
        <end position="164"/>
    </location>
</feature>
<dbReference type="PANTHER" id="PTHR11236">
    <property type="entry name" value="AMINOBENZOATE/ANTHRANILATE SYNTHASE"/>
    <property type="match status" value="1"/>
</dbReference>
<organism evidence="4 5">
    <name type="scientific">Desulfuribacillus alkaliarsenatis</name>
    <dbReference type="NCBI Taxonomy" id="766136"/>
    <lineage>
        <taxon>Bacteria</taxon>
        <taxon>Bacillati</taxon>
        <taxon>Bacillota</taxon>
        <taxon>Desulfuribacillia</taxon>
        <taxon>Desulfuribacillales</taxon>
        <taxon>Desulfuribacillaceae</taxon>
        <taxon>Desulfuribacillus</taxon>
    </lineage>
</organism>
<dbReference type="RefSeq" id="WP_069641954.1">
    <property type="nucleotide sequence ID" value="NZ_MIJE01000001.1"/>
</dbReference>
<dbReference type="Gene3D" id="3.60.120.10">
    <property type="entry name" value="Anthranilate synthase"/>
    <property type="match status" value="1"/>
</dbReference>
<protein>
    <recommendedName>
        <fullName evidence="6">Aminodeoxychorismate synthase</fullName>
    </recommendedName>
</protein>
<dbReference type="Pfam" id="PF04715">
    <property type="entry name" value="Anth_synt_I_N"/>
    <property type="match status" value="1"/>
</dbReference>
<dbReference type="EMBL" id="MIJE01000001">
    <property type="protein sequence ID" value="OEF98462.1"/>
    <property type="molecule type" value="Genomic_DNA"/>
</dbReference>
<keyword evidence="5" id="KW-1185">Reference proteome</keyword>
<comment type="caution">
    <text evidence="4">The sequence shown here is derived from an EMBL/GenBank/DDBJ whole genome shotgun (WGS) entry which is preliminary data.</text>
</comment>
<evidence type="ECO:0000259" key="2">
    <source>
        <dbReference type="Pfam" id="PF00425"/>
    </source>
</evidence>
<dbReference type="Pfam" id="PF00425">
    <property type="entry name" value="Chorismate_bind"/>
    <property type="match status" value="1"/>
</dbReference>